<reference evidence="3 4" key="1">
    <citation type="journal article" date="2019" name="Sci. Rep.">
        <title>Nanopore sequencing improves the draft genome of the human pathogenic amoeba Naegleria fowleri.</title>
        <authorList>
            <person name="Liechti N."/>
            <person name="Schurch N."/>
            <person name="Bruggmann R."/>
            <person name="Wittwer M."/>
        </authorList>
    </citation>
    <scope>NUCLEOTIDE SEQUENCE [LARGE SCALE GENOMIC DNA]</scope>
    <source>
        <strain evidence="3 4">ATCC 30894</strain>
    </source>
</reference>
<dbReference type="VEuPathDB" id="AmoebaDB:NfTy_061480"/>
<evidence type="ECO:0000313" key="3">
    <source>
        <dbReference type="EMBL" id="KAF0972414.1"/>
    </source>
</evidence>
<comment type="caution">
    <text evidence="3">The sequence shown here is derived from an EMBL/GenBank/DDBJ whole genome shotgun (WGS) entry which is preliminary data.</text>
</comment>
<gene>
    <name evidence="3" type="ORF">FDP41_009317</name>
</gene>
<dbReference type="EMBL" id="VFQX01000068">
    <property type="protein sequence ID" value="KAF0972414.1"/>
    <property type="molecule type" value="Genomic_DNA"/>
</dbReference>
<feature type="region of interest" description="Disordered" evidence="1">
    <location>
        <begin position="1"/>
        <end position="26"/>
    </location>
</feature>
<sequence length="565" mass="63522">MFSQPKPSNTVSEVVEINSASDSSEDCPQIISVHESASHQQQQTERRKKIKKEPVASINVHSNNMITSYENSNNQPAKEINDGKKKRKSSAIPEAGFNLYLTNTIGFLTIPLKDRRKELKRIWRKELDETSKNYWCDQAAKTKKKKVSTPQASNVSVSTNSIHPLPQNSTLNTTLDSNRVHMIKLLPIPITTPNRPILLIDTKNPPPFTIQSSQNMQSSIFPSSHVQTSSSSSATTRTNSPQNNNNGGDATFPKNTPQTCVVTSTSVLSEKAVNPTLKPVIDLPTLAQLRSREIFQPVTCPLTKRIMTCPVMAADGCIYQKDAIVNYVVKHGCSPRQPTTKLLVTSLIPVELARQNAILLVKERIHKMEQVLKEIDIEPLEKPVLLECLYVINFGLQILDEVGLSGNEYSRFLTVRKILVLDKIQKNFWKHKDQTTSYSHPSEMTLSTFNSDMEYIYLCLTEHIDDPSLLSLILTLWRSNCSSSSSNGNGSKLPIDEPTITNLSMYLFKLCKSSLTELMHLFEVEKDLLVMNQVLSCLRKTNTCSFKPISQEIIKTMNQLDIRSF</sequence>
<evidence type="ECO:0000259" key="2">
    <source>
        <dbReference type="SMART" id="SM00504"/>
    </source>
</evidence>
<feature type="compositionally biased region" description="Polar residues" evidence="1">
    <location>
        <begin position="1"/>
        <end position="22"/>
    </location>
</feature>
<dbReference type="SMART" id="SM00504">
    <property type="entry name" value="Ubox"/>
    <property type="match status" value="1"/>
</dbReference>
<name>A0A6A5BEB6_NAEFO</name>
<dbReference type="AlphaFoldDB" id="A0A6A5BEB6"/>
<dbReference type="VEuPathDB" id="AmoebaDB:NF0129670"/>
<dbReference type="GeneID" id="68116534"/>
<feature type="compositionally biased region" description="Polar residues" evidence="1">
    <location>
        <begin position="66"/>
        <end position="76"/>
    </location>
</feature>
<feature type="compositionally biased region" description="Polar residues" evidence="1">
    <location>
        <begin position="241"/>
        <end position="257"/>
    </location>
</feature>
<evidence type="ECO:0000256" key="1">
    <source>
        <dbReference type="SAM" id="MobiDB-lite"/>
    </source>
</evidence>
<dbReference type="SUPFAM" id="SSF57850">
    <property type="entry name" value="RING/U-box"/>
    <property type="match status" value="1"/>
</dbReference>
<dbReference type="RefSeq" id="XP_044557129.1">
    <property type="nucleotide sequence ID" value="XM_044713263.1"/>
</dbReference>
<dbReference type="InterPro" id="IPR003613">
    <property type="entry name" value="Ubox_domain"/>
</dbReference>
<dbReference type="Proteomes" id="UP000444721">
    <property type="component" value="Unassembled WGS sequence"/>
</dbReference>
<proteinExistence type="predicted"/>
<feature type="compositionally biased region" description="Low complexity" evidence="1">
    <location>
        <begin position="223"/>
        <end position="240"/>
    </location>
</feature>
<feature type="region of interest" description="Disordered" evidence="1">
    <location>
        <begin position="202"/>
        <end position="257"/>
    </location>
</feature>
<evidence type="ECO:0000313" key="4">
    <source>
        <dbReference type="Proteomes" id="UP000444721"/>
    </source>
</evidence>
<feature type="compositionally biased region" description="Polar residues" evidence="1">
    <location>
        <begin position="209"/>
        <end position="222"/>
    </location>
</feature>
<dbReference type="Gene3D" id="3.30.40.10">
    <property type="entry name" value="Zinc/RING finger domain, C3HC4 (zinc finger)"/>
    <property type="match status" value="1"/>
</dbReference>
<dbReference type="InterPro" id="IPR013083">
    <property type="entry name" value="Znf_RING/FYVE/PHD"/>
</dbReference>
<dbReference type="GO" id="GO:0004842">
    <property type="term" value="F:ubiquitin-protein transferase activity"/>
    <property type="evidence" value="ECO:0007669"/>
    <property type="project" value="InterPro"/>
</dbReference>
<accession>A0A6A5BEB6</accession>
<dbReference type="GO" id="GO:0016567">
    <property type="term" value="P:protein ubiquitination"/>
    <property type="evidence" value="ECO:0007669"/>
    <property type="project" value="InterPro"/>
</dbReference>
<feature type="region of interest" description="Disordered" evidence="1">
    <location>
        <begin position="66"/>
        <end position="88"/>
    </location>
</feature>
<dbReference type="OrthoDB" id="10064100at2759"/>
<dbReference type="VEuPathDB" id="AmoebaDB:FDP41_009317"/>
<keyword evidence="4" id="KW-1185">Reference proteome</keyword>
<organism evidence="3 4">
    <name type="scientific">Naegleria fowleri</name>
    <name type="common">Brain eating amoeba</name>
    <dbReference type="NCBI Taxonomy" id="5763"/>
    <lineage>
        <taxon>Eukaryota</taxon>
        <taxon>Discoba</taxon>
        <taxon>Heterolobosea</taxon>
        <taxon>Tetramitia</taxon>
        <taxon>Eutetramitia</taxon>
        <taxon>Vahlkampfiidae</taxon>
        <taxon>Naegleria</taxon>
    </lineage>
</organism>
<protein>
    <recommendedName>
        <fullName evidence="2">U-box domain-containing protein</fullName>
    </recommendedName>
</protein>
<feature type="domain" description="U-box" evidence="2">
    <location>
        <begin position="300"/>
        <end position="361"/>
    </location>
</feature>